<dbReference type="EMBL" id="JBANFI010000001">
    <property type="protein sequence ID" value="MFK7159619.1"/>
    <property type="molecule type" value="Genomic_DNA"/>
</dbReference>
<proteinExistence type="predicted"/>
<evidence type="ECO:0000313" key="1">
    <source>
        <dbReference type="EMBL" id="MFK7159619.1"/>
    </source>
</evidence>
<accession>A0ABW8PUP8</accession>
<evidence type="ECO:0000313" key="2">
    <source>
        <dbReference type="Proteomes" id="UP001621714"/>
    </source>
</evidence>
<dbReference type="Pfam" id="PF09526">
    <property type="entry name" value="DUF2387"/>
    <property type="match status" value="1"/>
</dbReference>
<dbReference type="NCBIfam" id="TIGR02443">
    <property type="entry name" value="YheV family putative zinc ribbon protein"/>
    <property type="match status" value="1"/>
</dbReference>
<dbReference type="Proteomes" id="UP001621714">
    <property type="component" value="Unassembled WGS sequence"/>
</dbReference>
<organism evidence="1 2">
    <name type="scientific">Marinospirillum alkalitolerans</name>
    <dbReference type="NCBI Taxonomy" id="3123374"/>
    <lineage>
        <taxon>Bacteria</taxon>
        <taxon>Pseudomonadati</taxon>
        <taxon>Pseudomonadota</taxon>
        <taxon>Gammaproteobacteria</taxon>
        <taxon>Oceanospirillales</taxon>
        <taxon>Oceanospirillaceae</taxon>
        <taxon>Marinospirillum</taxon>
    </lineage>
</organism>
<reference evidence="1 2" key="1">
    <citation type="submission" date="2024-02" db="EMBL/GenBank/DDBJ databases">
        <title>Marinospirillum sp. MEB 164 isolated from Lonar lake sediment.</title>
        <authorList>
            <person name="Joshi A."/>
            <person name="Thite S."/>
        </authorList>
    </citation>
    <scope>NUCLEOTIDE SEQUENCE [LARGE SCALE GENOMIC DNA]</scope>
    <source>
        <strain evidence="1 2">MEB164</strain>
    </source>
</reference>
<dbReference type="InterPro" id="IPR012658">
    <property type="entry name" value="YheV"/>
</dbReference>
<sequence length="74" mass="8313">MPVKRFIAGAVCPQCATMDRLKAWQENGQQHRECIECGFTDAMSLEAPSELPTRVNQTQADPRDEIQVVKLVQP</sequence>
<gene>
    <name evidence="1" type="ORF">V6U78_01020</name>
</gene>
<protein>
    <submittedName>
        <fullName evidence="1">YheV family putative zinc ribbon protein</fullName>
    </submittedName>
</protein>
<comment type="caution">
    <text evidence="1">The sequence shown here is derived from an EMBL/GenBank/DDBJ whole genome shotgun (WGS) entry which is preliminary data.</text>
</comment>
<keyword evidence="2" id="KW-1185">Reference proteome</keyword>
<dbReference type="RefSeq" id="WP_405336273.1">
    <property type="nucleotide sequence ID" value="NZ_JBANFI010000001.1"/>
</dbReference>
<name>A0ABW8PUP8_9GAMM</name>